<dbReference type="InterPro" id="IPR036291">
    <property type="entry name" value="NAD(P)-bd_dom_sf"/>
</dbReference>
<dbReference type="Gene3D" id="3.40.50.720">
    <property type="entry name" value="NAD(P)-binding Rossmann-like Domain"/>
    <property type="match status" value="1"/>
</dbReference>
<keyword evidence="3" id="KW-1185">Reference proteome</keyword>
<organism evidence="2 3">
    <name type="scientific">Massilia aerilata</name>
    <dbReference type="NCBI Taxonomy" id="453817"/>
    <lineage>
        <taxon>Bacteria</taxon>
        <taxon>Pseudomonadati</taxon>
        <taxon>Pseudomonadota</taxon>
        <taxon>Betaproteobacteria</taxon>
        <taxon>Burkholderiales</taxon>
        <taxon>Oxalobacteraceae</taxon>
        <taxon>Telluria group</taxon>
        <taxon>Massilia</taxon>
    </lineage>
</organism>
<gene>
    <name evidence="2" type="ORF">ACFPO9_02150</name>
</gene>
<evidence type="ECO:0000259" key="1">
    <source>
        <dbReference type="Pfam" id="PF01370"/>
    </source>
</evidence>
<dbReference type="SUPFAM" id="SSF51735">
    <property type="entry name" value="NAD(P)-binding Rossmann-fold domains"/>
    <property type="match status" value="1"/>
</dbReference>
<evidence type="ECO:0000313" key="2">
    <source>
        <dbReference type="EMBL" id="MFC5547314.1"/>
    </source>
</evidence>
<protein>
    <submittedName>
        <fullName evidence="2">NAD-dependent epimerase/dehydratase family protein</fullName>
    </submittedName>
</protein>
<dbReference type="InterPro" id="IPR001509">
    <property type="entry name" value="Epimerase_deHydtase"/>
</dbReference>
<proteinExistence type="predicted"/>
<dbReference type="EMBL" id="JBHSMZ010000001">
    <property type="protein sequence ID" value="MFC5547314.1"/>
    <property type="molecule type" value="Genomic_DNA"/>
</dbReference>
<dbReference type="Pfam" id="PF01370">
    <property type="entry name" value="Epimerase"/>
    <property type="match status" value="1"/>
</dbReference>
<comment type="caution">
    <text evidence="2">The sequence shown here is derived from an EMBL/GenBank/DDBJ whole genome shotgun (WGS) entry which is preliminary data.</text>
</comment>
<reference evidence="3" key="1">
    <citation type="journal article" date="2019" name="Int. J. Syst. Evol. Microbiol.">
        <title>The Global Catalogue of Microorganisms (GCM) 10K type strain sequencing project: providing services to taxonomists for standard genome sequencing and annotation.</title>
        <authorList>
            <consortium name="The Broad Institute Genomics Platform"/>
            <consortium name="The Broad Institute Genome Sequencing Center for Infectious Disease"/>
            <person name="Wu L."/>
            <person name="Ma J."/>
        </authorList>
    </citation>
    <scope>NUCLEOTIDE SEQUENCE [LARGE SCALE GENOMIC DNA]</scope>
    <source>
        <strain evidence="3">CGMCC 4.5798</strain>
    </source>
</reference>
<name>A0ABW0RSX2_9BURK</name>
<sequence length="308" mass="33880">MFKNILVIGGTRFIGRLLVQRLLRAGHRVTIVTRGYAPDPFGSRIQRIRADRRNELAMRAVAKAGPFDIVFDQMCYSPLDAAIAVRTFAGQVGRYVMTSTVDAYRMLGFERAGLLKEADLAIEAQAIDAGYPWHDPRRATECYVSGKVQAEAYLVREGSLPLVTPRMAHVLGGPEDFTGRLAHYVELARAGATLHYSKEDAAVSFMTAHAAADFLFWTGMQDFTGPVNAACDGALSAYRLYERVGEVLDAPVRTRRVVPSAVPGSLSPFDLPGAMVLDTSRAKALGYSFGHTDEWLDHTIRQHDLAFV</sequence>
<dbReference type="Proteomes" id="UP001596086">
    <property type="component" value="Unassembled WGS sequence"/>
</dbReference>
<feature type="domain" description="NAD-dependent epimerase/dehydratase" evidence="1">
    <location>
        <begin position="5"/>
        <end position="71"/>
    </location>
</feature>
<accession>A0ABW0RSX2</accession>
<dbReference type="RefSeq" id="WP_379766358.1">
    <property type="nucleotide sequence ID" value="NZ_JBHSMZ010000001.1"/>
</dbReference>
<evidence type="ECO:0000313" key="3">
    <source>
        <dbReference type="Proteomes" id="UP001596086"/>
    </source>
</evidence>